<proteinExistence type="predicted"/>
<dbReference type="RefSeq" id="WP_245895753.1">
    <property type="nucleotide sequence ID" value="NZ_QAYC01000010.1"/>
</dbReference>
<keyword evidence="4" id="KW-1185">Reference proteome</keyword>
<dbReference type="Pfam" id="PF13411">
    <property type="entry name" value="MerR_1"/>
    <property type="match status" value="1"/>
</dbReference>
<evidence type="ECO:0000313" key="4">
    <source>
        <dbReference type="Proteomes" id="UP000244037"/>
    </source>
</evidence>
<evidence type="ECO:0000256" key="1">
    <source>
        <dbReference type="SAM" id="MobiDB-lite"/>
    </source>
</evidence>
<feature type="compositionally biased region" description="Pro residues" evidence="1">
    <location>
        <begin position="153"/>
        <end position="181"/>
    </location>
</feature>
<evidence type="ECO:0000313" key="3">
    <source>
        <dbReference type="EMBL" id="PTW47052.1"/>
    </source>
</evidence>
<dbReference type="CDD" id="cd04765">
    <property type="entry name" value="HTH_MlrA-like_sg2"/>
    <property type="match status" value="1"/>
</dbReference>
<dbReference type="SUPFAM" id="SSF46955">
    <property type="entry name" value="Putative DNA-binding domain"/>
    <property type="match status" value="1"/>
</dbReference>
<sequence>MATDKSPEAFRTISEVSTWLDTPAHVLRFWESRFTQVKPVKRAGGRRYYRPADMLLLGGIKKLLHEDGMTIRGVQKILREDGVKHVAALSQPLDDEETVDIAGAFSDTDEPDTEAPMALDAQAEVAEVLPMRRRPPPEPDEAILPGLELRRPAPTPAPAPAPAPVPAPTAAPAGRPAPPPDIADAPWPRQDPDSAAEDLAESDAWASPPPMAEPLPQPTRDPEPAVEPDHAPEPEAPIDLAPAESDWPADAADTPEPAPEPEPEPDPEPQPLGTDLPVADPEDDDPAYAASGLPARSQLLQPGLRRHLAADPEAARGAVDRLNDVARRIEAVSQD</sequence>
<dbReference type="GO" id="GO:0003677">
    <property type="term" value="F:DNA binding"/>
    <property type="evidence" value="ECO:0007669"/>
    <property type="project" value="UniProtKB-KW"/>
</dbReference>
<feature type="domain" description="HTH merR-type" evidence="2">
    <location>
        <begin position="12"/>
        <end position="81"/>
    </location>
</feature>
<evidence type="ECO:0000259" key="2">
    <source>
        <dbReference type="SMART" id="SM00422"/>
    </source>
</evidence>
<comment type="caution">
    <text evidence="3">The sequence shown here is derived from an EMBL/GenBank/DDBJ whole genome shotgun (WGS) entry which is preliminary data.</text>
</comment>
<name>A0A8E2VI09_9RHOB</name>
<feature type="compositionally biased region" description="Pro residues" evidence="1">
    <location>
        <begin position="207"/>
        <end position="219"/>
    </location>
</feature>
<accession>A0A8E2VI09</accession>
<dbReference type="Proteomes" id="UP000244037">
    <property type="component" value="Unassembled WGS sequence"/>
</dbReference>
<dbReference type="GO" id="GO:0006355">
    <property type="term" value="P:regulation of DNA-templated transcription"/>
    <property type="evidence" value="ECO:0007669"/>
    <property type="project" value="InterPro"/>
</dbReference>
<organism evidence="3 4">
    <name type="scientific">Rhodovulum kholense</name>
    <dbReference type="NCBI Taxonomy" id="453584"/>
    <lineage>
        <taxon>Bacteria</taxon>
        <taxon>Pseudomonadati</taxon>
        <taxon>Pseudomonadota</taxon>
        <taxon>Alphaproteobacteria</taxon>
        <taxon>Rhodobacterales</taxon>
        <taxon>Paracoccaceae</taxon>
        <taxon>Rhodovulum</taxon>
    </lineage>
</organism>
<keyword evidence="3" id="KW-0238">DNA-binding</keyword>
<protein>
    <submittedName>
        <fullName evidence="3">DNA-binding transcriptional MerR regulator</fullName>
    </submittedName>
</protein>
<feature type="region of interest" description="Disordered" evidence="1">
    <location>
        <begin position="129"/>
        <end position="299"/>
    </location>
</feature>
<reference evidence="3 4" key="1">
    <citation type="submission" date="2018-04" db="EMBL/GenBank/DDBJ databases">
        <title>Genomic Encyclopedia of Archaeal and Bacterial Type Strains, Phase II (KMG-II): from individual species to whole genera.</title>
        <authorList>
            <person name="Goeker M."/>
        </authorList>
    </citation>
    <scope>NUCLEOTIDE SEQUENCE [LARGE SCALE GENOMIC DNA]</scope>
    <source>
        <strain evidence="3 4">DSM 19783</strain>
    </source>
</reference>
<dbReference type="InterPro" id="IPR009061">
    <property type="entry name" value="DNA-bd_dom_put_sf"/>
</dbReference>
<dbReference type="AlphaFoldDB" id="A0A8E2VI09"/>
<feature type="compositionally biased region" description="Low complexity" evidence="1">
    <location>
        <begin position="246"/>
        <end position="255"/>
    </location>
</feature>
<dbReference type="Gene3D" id="1.10.1660.10">
    <property type="match status" value="1"/>
</dbReference>
<feature type="compositionally biased region" description="Basic and acidic residues" evidence="1">
    <location>
        <begin position="220"/>
        <end position="233"/>
    </location>
</feature>
<dbReference type="InterPro" id="IPR000551">
    <property type="entry name" value="MerR-type_HTH_dom"/>
</dbReference>
<dbReference type="EMBL" id="QAYC01000010">
    <property type="protein sequence ID" value="PTW47052.1"/>
    <property type="molecule type" value="Genomic_DNA"/>
</dbReference>
<dbReference type="SMART" id="SM00422">
    <property type="entry name" value="HTH_MERR"/>
    <property type="match status" value="1"/>
</dbReference>
<gene>
    <name evidence="3" type="ORF">C8N38_11019</name>
</gene>